<gene>
    <name evidence="3" type="ORF">JZO70_03970</name>
</gene>
<dbReference type="Gene3D" id="1.10.443.10">
    <property type="entry name" value="Intergrase catalytic core"/>
    <property type="match status" value="1"/>
</dbReference>
<dbReference type="RefSeq" id="WP_207672249.1">
    <property type="nucleotide sequence ID" value="NZ_JAFREM010000005.1"/>
</dbReference>
<reference evidence="3 4" key="1">
    <citation type="submission" date="2021-03" db="EMBL/GenBank/DDBJ databases">
        <title>Enterococcal diversity collection.</title>
        <authorList>
            <person name="Gilmore M.S."/>
            <person name="Schwartzman J."/>
            <person name="Van Tyne D."/>
            <person name="Martin M."/>
            <person name="Earl A.M."/>
            <person name="Manson A.L."/>
            <person name="Straub T."/>
            <person name="Salamzade R."/>
            <person name="Saavedra J."/>
            <person name="Lebreton F."/>
            <person name="Prichula J."/>
            <person name="Schaufler K."/>
            <person name="Gaca A."/>
            <person name="Sgardioli B."/>
            <person name="Wagenaar J."/>
            <person name="Strong T."/>
        </authorList>
    </citation>
    <scope>NUCLEOTIDE SEQUENCE [LARGE SCALE GENOMIC DNA]</scope>
    <source>
        <strain evidence="3 4">669A</strain>
    </source>
</reference>
<dbReference type="InterPro" id="IPR050090">
    <property type="entry name" value="Tyrosine_recombinase_XerCD"/>
</dbReference>
<dbReference type="EMBL" id="JAFREM010000005">
    <property type="protein sequence ID" value="MBO1305305.1"/>
    <property type="molecule type" value="Genomic_DNA"/>
</dbReference>
<sequence length="217" mass="24502">IKENPFTFIQLPKVEKLKDQALTKQEQKRLETAAMEDKKGRGIPVLLALHAGLRIGEIAALSWKDIDFENNLIHVRATYQRVFSLLEGQKTELIYTSSKTASSTRSVPMSQGLKQLLLQQKLKATGKYVVTNKDKPLEPRLLTYHFHQIRAAAGLPETHFHQLRHTFATRCLESKGDIMSVSNMLGHSSTQMTLDTYAGSVMEQRIQVIAQMEESIA</sequence>
<name>A0ABS3L6Q6_9ENTE</name>
<dbReference type="Proteomes" id="UP000664601">
    <property type="component" value="Unassembled WGS sequence"/>
</dbReference>
<protein>
    <submittedName>
        <fullName evidence="3">Site-specific integrase</fullName>
    </submittedName>
</protein>
<dbReference type="InterPro" id="IPR011010">
    <property type="entry name" value="DNA_brk_join_enz"/>
</dbReference>
<dbReference type="InterPro" id="IPR013762">
    <property type="entry name" value="Integrase-like_cat_sf"/>
</dbReference>
<feature type="domain" description="Tyr recombinase" evidence="2">
    <location>
        <begin position="17"/>
        <end position="211"/>
    </location>
</feature>
<dbReference type="CDD" id="cd01189">
    <property type="entry name" value="INT_ICEBs1_C_like"/>
    <property type="match status" value="1"/>
</dbReference>
<keyword evidence="1" id="KW-0233">DNA recombination</keyword>
<dbReference type="PANTHER" id="PTHR30349">
    <property type="entry name" value="PHAGE INTEGRASE-RELATED"/>
    <property type="match status" value="1"/>
</dbReference>
<organism evidence="3 4">
    <name type="scientific">Candidatus Enterococcus moelleringii</name>
    <dbReference type="NCBI Taxonomy" id="2815325"/>
    <lineage>
        <taxon>Bacteria</taxon>
        <taxon>Bacillati</taxon>
        <taxon>Bacillota</taxon>
        <taxon>Bacilli</taxon>
        <taxon>Lactobacillales</taxon>
        <taxon>Enterococcaceae</taxon>
        <taxon>Enterococcus</taxon>
    </lineage>
</organism>
<evidence type="ECO:0000259" key="2">
    <source>
        <dbReference type="PROSITE" id="PS51898"/>
    </source>
</evidence>
<feature type="non-terminal residue" evidence="3">
    <location>
        <position position="1"/>
    </location>
</feature>
<comment type="caution">
    <text evidence="3">The sequence shown here is derived from an EMBL/GenBank/DDBJ whole genome shotgun (WGS) entry which is preliminary data.</text>
</comment>
<keyword evidence="4" id="KW-1185">Reference proteome</keyword>
<proteinExistence type="predicted"/>
<dbReference type="SUPFAM" id="SSF56349">
    <property type="entry name" value="DNA breaking-rejoining enzymes"/>
    <property type="match status" value="1"/>
</dbReference>
<dbReference type="InterPro" id="IPR002104">
    <property type="entry name" value="Integrase_catalytic"/>
</dbReference>
<evidence type="ECO:0000313" key="3">
    <source>
        <dbReference type="EMBL" id="MBO1305305.1"/>
    </source>
</evidence>
<evidence type="ECO:0000256" key="1">
    <source>
        <dbReference type="ARBA" id="ARBA00023172"/>
    </source>
</evidence>
<dbReference type="PANTHER" id="PTHR30349:SF64">
    <property type="entry name" value="PROPHAGE INTEGRASE INTD-RELATED"/>
    <property type="match status" value="1"/>
</dbReference>
<evidence type="ECO:0000313" key="4">
    <source>
        <dbReference type="Proteomes" id="UP000664601"/>
    </source>
</evidence>
<dbReference type="PROSITE" id="PS51898">
    <property type="entry name" value="TYR_RECOMBINASE"/>
    <property type="match status" value="1"/>
</dbReference>
<accession>A0ABS3L6Q6</accession>
<dbReference type="Pfam" id="PF00589">
    <property type="entry name" value="Phage_integrase"/>
    <property type="match status" value="1"/>
</dbReference>